<keyword evidence="1" id="KW-0472">Membrane</keyword>
<feature type="transmembrane region" description="Helical" evidence="1">
    <location>
        <begin position="54"/>
        <end position="73"/>
    </location>
</feature>
<evidence type="ECO:0000313" key="4">
    <source>
        <dbReference type="Proteomes" id="UP001284901"/>
    </source>
</evidence>
<keyword evidence="1" id="KW-1133">Transmembrane helix</keyword>
<sequence length="108" mass="12135">MWWRLFPEGLWAGILVALAANLEQGGWTGIPVILEAVLLVPVTLWSFSWRRREGLTEILHAGFYMASAIALLVIQNSSWTRFAVVILVVGYAVGYKYRRENLAIGSEN</sequence>
<feature type="transmembrane region" description="Helical" evidence="1">
    <location>
        <begin position="29"/>
        <end position="47"/>
    </location>
</feature>
<gene>
    <name evidence="2" type="ORF">R6G74_07865</name>
    <name evidence="3" type="ORF">R6P33_06580</name>
</gene>
<dbReference type="AlphaFoldDB" id="A0AAW9HP13"/>
<name>A0AAW9HP13_9ACTO</name>
<feature type="transmembrane region" description="Helical" evidence="1">
    <location>
        <begin position="79"/>
        <end position="97"/>
    </location>
</feature>
<protein>
    <recommendedName>
        <fullName evidence="6">DUF2568 domain-containing protein</fullName>
    </recommendedName>
</protein>
<organism evidence="2 5">
    <name type="scientific">Actinotignum timonense</name>
    <dbReference type="NCBI Taxonomy" id="1870995"/>
    <lineage>
        <taxon>Bacteria</taxon>
        <taxon>Bacillati</taxon>
        <taxon>Actinomycetota</taxon>
        <taxon>Actinomycetes</taxon>
        <taxon>Actinomycetales</taxon>
        <taxon>Actinomycetaceae</taxon>
        <taxon>Actinotignum</taxon>
    </lineage>
</organism>
<dbReference type="EMBL" id="JAWNFY010000017">
    <property type="protein sequence ID" value="MDY5146678.1"/>
    <property type="molecule type" value="Genomic_DNA"/>
</dbReference>
<evidence type="ECO:0000313" key="5">
    <source>
        <dbReference type="Proteomes" id="UP001288320"/>
    </source>
</evidence>
<evidence type="ECO:0000313" key="3">
    <source>
        <dbReference type="EMBL" id="MDY5146678.1"/>
    </source>
</evidence>
<keyword evidence="4" id="KW-1185">Reference proteome</keyword>
<evidence type="ECO:0000313" key="2">
    <source>
        <dbReference type="EMBL" id="MDY5141217.1"/>
    </source>
</evidence>
<dbReference type="EMBL" id="JAWNFV010000017">
    <property type="protein sequence ID" value="MDY5141217.1"/>
    <property type="molecule type" value="Genomic_DNA"/>
</dbReference>
<dbReference type="GeneID" id="92813331"/>
<keyword evidence="1" id="KW-0812">Transmembrane</keyword>
<evidence type="ECO:0000256" key="1">
    <source>
        <dbReference type="SAM" id="Phobius"/>
    </source>
</evidence>
<dbReference type="Proteomes" id="UP001284901">
    <property type="component" value="Unassembled WGS sequence"/>
</dbReference>
<proteinExistence type="predicted"/>
<dbReference type="Proteomes" id="UP001288320">
    <property type="component" value="Unassembled WGS sequence"/>
</dbReference>
<reference evidence="2 4" key="1">
    <citation type="submission" date="2023-10" db="EMBL/GenBank/DDBJ databases">
        <title>Whole Genome based description of the genera Actinobaculum and Actinotignum reveals a complex phylogenetic relationship within the species included in the genus Actinotignum.</title>
        <authorList>
            <person name="Jensen C.S."/>
            <person name="Dargis R."/>
            <person name="Kemp M."/>
            <person name="Christensen J.J."/>
        </authorList>
    </citation>
    <scope>NUCLEOTIDE SEQUENCE</scope>
    <source>
        <strain evidence="3 4">SLA_B089</strain>
        <strain evidence="2">SLA_B245</strain>
    </source>
</reference>
<dbReference type="RefSeq" id="WP_087070099.1">
    <property type="nucleotide sequence ID" value="NZ_CAUPFC010000012.1"/>
</dbReference>
<evidence type="ECO:0008006" key="6">
    <source>
        <dbReference type="Google" id="ProtNLM"/>
    </source>
</evidence>
<comment type="caution">
    <text evidence="2">The sequence shown here is derived from an EMBL/GenBank/DDBJ whole genome shotgun (WGS) entry which is preliminary data.</text>
</comment>
<accession>A0AAW9HP13</accession>